<protein>
    <submittedName>
        <fullName evidence="1">Uncharacterized protein</fullName>
    </submittedName>
</protein>
<evidence type="ECO:0000313" key="2">
    <source>
        <dbReference type="Proteomes" id="UP000253509"/>
    </source>
</evidence>
<accession>A0A366IKU4</accession>
<organism evidence="1 2">
    <name type="scientific">Brevibacterium celere</name>
    <dbReference type="NCBI Taxonomy" id="225845"/>
    <lineage>
        <taxon>Bacteria</taxon>
        <taxon>Bacillati</taxon>
        <taxon>Actinomycetota</taxon>
        <taxon>Actinomycetes</taxon>
        <taxon>Micrococcales</taxon>
        <taxon>Brevibacteriaceae</taxon>
        <taxon>Brevibacterium</taxon>
    </lineage>
</organism>
<dbReference type="RefSeq" id="WP_113903513.1">
    <property type="nucleotide sequence ID" value="NZ_QNSB01000003.1"/>
</dbReference>
<dbReference type="AlphaFoldDB" id="A0A366IKU4"/>
<reference evidence="1 2" key="1">
    <citation type="submission" date="2018-06" db="EMBL/GenBank/DDBJ databases">
        <title>Freshwater and sediment microbial communities from various areas in North America, analyzing microbe dynamics in response to fracking.</title>
        <authorList>
            <person name="Lamendella R."/>
        </authorList>
    </citation>
    <scope>NUCLEOTIDE SEQUENCE [LARGE SCALE GENOMIC DNA]</scope>
    <source>
        <strain evidence="1 2">3b_TX</strain>
    </source>
</reference>
<keyword evidence="2" id="KW-1185">Reference proteome</keyword>
<evidence type="ECO:0000313" key="1">
    <source>
        <dbReference type="EMBL" id="RBP73053.1"/>
    </source>
</evidence>
<name>A0A366IKU4_9MICO</name>
<sequence>MTTKLTTSPSTDDPTVIIVTADNGTHVDEIGRIINHNGERGFQPAIFSSWGLRADVLRRLADLVEES</sequence>
<proteinExistence type="predicted"/>
<comment type="caution">
    <text evidence="1">The sequence shown here is derived from an EMBL/GenBank/DDBJ whole genome shotgun (WGS) entry which is preliminary data.</text>
</comment>
<gene>
    <name evidence="1" type="ORF">DFO65_103348</name>
</gene>
<dbReference type="Proteomes" id="UP000253509">
    <property type="component" value="Unassembled WGS sequence"/>
</dbReference>
<dbReference type="EMBL" id="QNSB01000003">
    <property type="protein sequence ID" value="RBP73053.1"/>
    <property type="molecule type" value="Genomic_DNA"/>
</dbReference>